<comment type="caution">
    <text evidence="9">The sequence shown here is derived from an EMBL/GenBank/DDBJ whole genome shotgun (WGS) entry which is preliminary data.</text>
</comment>
<name>A0ABW4ZGK1_9SPHI</name>
<dbReference type="InterPro" id="IPR002716">
    <property type="entry name" value="PIN_dom"/>
</dbReference>
<comment type="cofactor">
    <cofactor evidence="1">
        <name>Mg(2+)</name>
        <dbReference type="ChEBI" id="CHEBI:18420"/>
    </cofactor>
</comment>
<keyword evidence="5" id="KW-0378">Hydrolase</keyword>
<dbReference type="Pfam" id="PF01850">
    <property type="entry name" value="PIN"/>
    <property type="match status" value="1"/>
</dbReference>
<dbReference type="RefSeq" id="WP_379125463.1">
    <property type="nucleotide sequence ID" value="NZ_JBHUHZ010000001.1"/>
</dbReference>
<gene>
    <name evidence="9" type="ORF">ACFSJU_01570</name>
</gene>
<evidence type="ECO:0000259" key="8">
    <source>
        <dbReference type="Pfam" id="PF01850"/>
    </source>
</evidence>
<evidence type="ECO:0000313" key="10">
    <source>
        <dbReference type="Proteomes" id="UP001597387"/>
    </source>
</evidence>
<evidence type="ECO:0000256" key="5">
    <source>
        <dbReference type="ARBA" id="ARBA00022801"/>
    </source>
</evidence>
<evidence type="ECO:0000256" key="7">
    <source>
        <dbReference type="ARBA" id="ARBA00038093"/>
    </source>
</evidence>
<comment type="similarity">
    <text evidence="7">Belongs to the PINc/VapC protein family.</text>
</comment>
<dbReference type="Gene3D" id="3.40.50.1010">
    <property type="entry name" value="5'-nuclease"/>
    <property type="match status" value="1"/>
</dbReference>
<sequence>MMGYLLDTNICIFFLKGRFNLDTKISEVGLQNCSISEITVAELKYGAEKSQRPTDNNIVIENFITKFSIIPIYPSLDIYAREKARLKQSGTIIDDFDLLIGATAISNDMILVTNNISHLGRLNNVKIEDWTKN</sequence>
<dbReference type="InterPro" id="IPR029060">
    <property type="entry name" value="PIN-like_dom_sf"/>
</dbReference>
<evidence type="ECO:0000256" key="3">
    <source>
        <dbReference type="ARBA" id="ARBA00022722"/>
    </source>
</evidence>
<dbReference type="EMBL" id="JBHUHZ010000001">
    <property type="protein sequence ID" value="MFD2161063.1"/>
    <property type="molecule type" value="Genomic_DNA"/>
</dbReference>
<evidence type="ECO:0000256" key="6">
    <source>
        <dbReference type="ARBA" id="ARBA00022842"/>
    </source>
</evidence>
<accession>A0ABW4ZGK1</accession>
<proteinExistence type="inferred from homology"/>
<dbReference type="CDD" id="cd18743">
    <property type="entry name" value="PIN_VapC4-5_FitB-like"/>
    <property type="match status" value="1"/>
</dbReference>
<organism evidence="9 10">
    <name type="scientific">Paradesertivirga mongoliensis</name>
    <dbReference type="NCBI Taxonomy" id="2100740"/>
    <lineage>
        <taxon>Bacteria</taxon>
        <taxon>Pseudomonadati</taxon>
        <taxon>Bacteroidota</taxon>
        <taxon>Sphingobacteriia</taxon>
        <taxon>Sphingobacteriales</taxon>
        <taxon>Sphingobacteriaceae</taxon>
        <taxon>Paradesertivirga</taxon>
    </lineage>
</organism>
<dbReference type="Proteomes" id="UP001597387">
    <property type="component" value="Unassembled WGS sequence"/>
</dbReference>
<evidence type="ECO:0000256" key="2">
    <source>
        <dbReference type="ARBA" id="ARBA00022649"/>
    </source>
</evidence>
<evidence type="ECO:0000256" key="4">
    <source>
        <dbReference type="ARBA" id="ARBA00022723"/>
    </source>
</evidence>
<keyword evidence="4" id="KW-0479">Metal-binding</keyword>
<dbReference type="SUPFAM" id="SSF88723">
    <property type="entry name" value="PIN domain-like"/>
    <property type="match status" value="1"/>
</dbReference>
<feature type="domain" description="PIN" evidence="8">
    <location>
        <begin position="4"/>
        <end position="115"/>
    </location>
</feature>
<dbReference type="InterPro" id="IPR050556">
    <property type="entry name" value="Type_II_TA_system_RNase"/>
</dbReference>
<keyword evidence="2" id="KW-1277">Toxin-antitoxin system</keyword>
<protein>
    <submittedName>
        <fullName evidence="9">Type II toxin-antitoxin system VapC family toxin</fullName>
    </submittedName>
</protein>
<dbReference type="PANTHER" id="PTHR33653:SF1">
    <property type="entry name" value="RIBONUCLEASE VAPC2"/>
    <property type="match status" value="1"/>
</dbReference>
<evidence type="ECO:0000256" key="1">
    <source>
        <dbReference type="ARBA" id="ARBA00001946"/>
    </source>
</evidence>
<dbReference type="PANTHER" id="PTHR33653">
    <property type="entry name" value="RIBONUCLEASE VAPC2"/>
    <property type="match status" value="1"/>
</dbReference>
<evidence type="ECO:0000313" key="9">
    <source>
        <dbReference type="EMBL" id="MFD2161063.1"/>
    </source>
</evidence>
<keyword evidence="3" id="KW-0540">Nuclease</keyword>
<keyword evidence="6" id="KW-0460">Magnesium</keyword>
<reference evidence="10" key="1">
    <citation type="journal article" date="2019" name="Int. J. Syst. Evol. Microbiol.">
        <title>The Global Catalogue of Microorganisms (GCM) 10K type strain sequencing project: providing services to taxonomists for standard genome sequencing and annotation.</title>
        <authorList>
            <consortium name="The Broad Institute Genomics Platform"/>
            <consortium name="The Broad Institute Genome Sequencing Center for Infectious Disease"/>
            <person name="Wu L."/>
            <person name="Ma J."/>
        </authorList>
    </citation>
    <scope>NUCLEOTIDE SEQUENCE [LARGE SCALE GENOMIC DNA]</scope>
    <source>
        <strain evidence="10">KCTC 42217</strain>
    </source>
</reference>
<keyword evidence="10" id="KW-1185">Reference proteome</keyword>